<dbReference type="InterPro" id="IPR005793">
    <property type="entry name" value="Formyl_trans_C"/>
</dbReference>
<dbReference type="EC" id="2.1.2.9" evidence="2"/>
<comment type="similarity">
    <text evidence="1">Belongs to the Fmt family.</text>
</comment>
<reference evidence="7" key="1">
    <citation type="submission" date="2021-12" db="EMBL/GenBank/DDBJ databases">
        <authorList>
            <person name="King R."/>
        </authorList>
    </citation>
    <scope>NUCLEOTIDE SEQUENCE</scope>
</reference>
<dbReference type="Pfam" id="PF00551">
    <property type="entry name" value="Formyl_trans_N"/>
    <property type="match status" value="1"/>
</dbReference>
<dbReference type="GO" id="GO:0005739">
    <property type="term" value="C:mitochondrion"/>
    <property type="evidence" value="ECO:0007669"/>
    <property type="project" value="TreeGrafter"/>
</dbReference>
<gene>
    <name evidence="7" type="ORF">MELIAE_LOCUS267</name>
</gene>
<feature type="domain" description="Formyl transferase C-terminal" evidence="6">
    <location>
        <begin position="206"/>
        <end position="308"/>
    </location>
</feature>
<dbReference type="InterPro" id="IPR011034">
    <property type="entry name" value="Formyl_transferase-like_C_sf"/>
</dbReference>
<dbReference type="PANTHER" id="PTHR11138">
    <property type="entry name" value="METHIONYL-TRNA FORMYLTRANSFERASE"/>
    <property type="match status" value="1"/>
</dbReference>
<sequence>MLLKFLKMCIANKTLWKLLFFGNDTYSLPALKALHNEFKSGRLLRKLEVCTSKHGEIVQNYANQNKLKLHEWPIKLEHGQFDVGVAESFGHLIPEHVIDKFKCGILNAHPSLLPRWRGASPLFYTLANGDKEAGMTIMKIKSKKFDEGDIILQEAVPIDEHVNIVELSEKMSHIGAQKIIHVLSDLENNLKMARPQPNTGILLAPKITENFALINWATHTAKEIYNLERSIMEYFTPYTIWKGIRVKLYGFRVTTFYGNMDNLRPGFVFYDKKIKQLKILCADNTWVSVHQVGIYGKKNKSALQFNSSYVLKELEENRYFD</sequence>
<dbReference type="PANTHER" id="PTHR11138:SF5">
    <property type="entry name" value="METHIONYL-TRNA FORMYLTRANSFERASE, MITOCHONDRIAL"/>
    <property type="match status" value="1"/>
</dbReference>
<organism evidence="7 8">
    <name type="scientific">Brassicogethes aeneus</name>
    <name type="common">Rape pollen beetle</name>
    <name type="synonym">Meligethes aeneus</name>
    <dbReference type="NCBI Taxonomy" id="1431903"/>
    <lineage>
        <taxon>Eukaryota</taxon>
        <taxon>Metazoa</taxon>
        <taxon>Ecdysozoa</taxon>
        <taxon>Arthropoda</taxon>
        <taxon>Hexapoda</taxon>
        <taxon>Insecta</taxon>
        <taxon>Pterygota</taxon>
        <taxon>Neoptera</taxon>
        <taxon>Endopterygota</taxon>
        <taxon>Coleoptera</taxon>
        <taxon>Polyphaga</taxon>
        <taxon>Cucujiformia</taxon>
        <taxon>Nitidulidae</taxon>
        <taxon>Meligethinae</taxon>
        <taxon>Brassicogethes</taxon>
    </lineage>
</organism>
<evidence type="ECO:0000313" key="8">
    <source>
        <dbReference type="Proteomes" id="UP001154078"/>
    </source>
</evidence>
<keyword evidence="8" id="KW-1185">Reference proteome</keyword>
<dbReference type="OrthoDB" id="10268103at2759"/>
<keyword evidence="4" id="KW-0648">Protein biosynthesis</keyword>
<evidence type="ECO:0000256" key="4">
    <source>
        <dbReference type="ARBA" id="ARBA00022917"/>
    </source>
</evidence>
<name>A0A9P0AQ76_BRAAE</name>
<dbReference type="Pfam" id="PF02911">
    <property type="entry name" value="Formyl_trans_C"/>
    <property type="match status" value="1"/>
</dbReference>
<feature type="domain" description="Formyl transferase N-terminal" evidence="5">
    <location>
        <begin position="62"/>
        <end position="182"/>
    </location>
</feature>
<dbReference type="InterPro" id="IPR041711">
    <property type="entry name" value="Met-tRNA-FMT_N"/>
</dbReference>
<dbReference type="AlphaFoldDB" id="A0A9P0AQ76"/>
<evidence type="ECO:0000256" key="1">
    <source>
        <dbReference type="ARBA" id="ARBA00010699"/>
    </source>
</evidence>
<proteinExistence type="inferred from homology"/>
<accession>A0A9P0AQ76</accession>
<dbReference type="SUPFAM" id="SSF50486">
    <property type="entry name" value="FMT C-terminal domain-like"/>
    <property type="match status" value="1"/>
</dbReference>
<protein>
    <recommendedName>
        <fullName evidence="2">methionyl-tRNA formyltransferase</fullName>
        <ecNumber evidence="2">2.1.2.9</ecNumber>
    </recommendedName>
</protein>
<keyword evidence="3" id="KW-0808">Transferase</keyword>
<evidence type="ECO:0000259" key="5">
    <source>
        <dbReference type="Pfam" id="PF00551"/>
    </source>
</evidence>
<evidence type="ECO:0000313" key="7">
    <source>
        <dbReference type="EMBL" id="CAH0546004.1"/>
    </source>
</evidence>
<dbReference type="CDD" id="cd08646">
    <property type="entry name" value="FMT_core_Met-tRNA-FMT_N"/>
    <property type="match status" value="1"/>
</dbReference>
<evidence type="ECO:0000256" key="3">
    <source>
        <dbReference type="ARBA" id="ARBA00022679"/>
    </source>
</evidence>
<dbReference type="GO" id="GO:0004479">
    <property type="term" value="F:methionyl-tRNA formyltransferase activity"/>
    <property type="evidence" value="ECO:0007669"/>
    <property type="project" value="UniProtKB-EC"/>
</dbReference>
<evidence type="ECO:0000259" key="6">
    <source>
        <dbReference type="Pfam" id="PF02911"/>
    </source>
</evidence>
<dbReference type="SUPFAM" id="SSF53328">
    <property type="entry name" value="Formyltransferase"/>
    <property type="match status" value="1"/>
</dbReference>
<dbReference type="Proteomes" id="UP001154078">
    <property type="component" value="Chromosome 1"/>
</dbReference>
<evidence type="ECO:0000256" key="2">
    <source>
        <dbReference type="ARBA" id="ARBA00012261"/>
    </source>
</evidence>
<dbReference type="InterPro" id="IPR036477">
    <property type="entry name" value="Formyl_transf_N_sf"/>
</dbReference>
<dbReference type="Gene3D" id="3.40.50.12230">
    <property type="match status" value="1"/>
</dbReference>
<dbReference type="InterPro" id="IPR002376">
    <property type="entry name" value="Formyl_transf_N"/>
</dbReference>
<dbReference type="EMBL" id="OV121132">
    <property type="protein sequence ID" value="CAH0546004.1"/>
    <property type="molecule type" value="Genomic_DNA"/>
</dbReference>